<feature type="compositionally biased region" description="Polar residues" evidence="1">
    <location>
        <begin position="219"/>
        <end position="230"/>
    </location>
</feature>
<dbReference type="VEuPathDB" id="CryptoDB:Vbra_22034"/>
<feature type="compositionally biased region" description="Basic and acidic residues" evidence="1">
    <location>
        <begin position="102"/>
        <end position="113"/>
    </location>
</feature>
<dbReference type="AlphaFoldDB" id="A0A0G4G8R7"/>
<feature type="compositionally biased region" description="Basic residues" evidence="1">
    <location>
        <begin position="182"/>
        <end position="197"/>
    </location>
</feature>
<feature type="region of interest" description="Disordered" evidence="1">
    <location>
        <begin position="172"/>
        <end position="230"/>
    </location>
</feature>
<name>A0A0G4G8R7_VITBC</name>
<organism evidence="2 3">
    <name type="scientific">Vitrella brassicaformis (strain CCMP3155)</name>
    <dbReference type="NCBI Taxonomy" id="1169540"/>
    <lineage>
        <taxon>Eukaryota</taxon>
        <taxon>Sar</taxon>
        <taxon>Alveolata</taxon>
        <taxon>Colpodellida</taxon>
        <taxon>Vitrellaceae</taxon>
        <taxon>Vitrella</taxon>
    </lineage>
</organism>
<feature type="region of interest" description="Disordered" evidence="1">
    <location>
        <begin position="1"/>
        <end position="153"/>
    </location>
</feature>
<keyword evidence="3" id="KW-1185">Reference proteome</keyword>
<proteinExistence type="predicted"/>
<feature type="compositionally biased region" description="Acidic residues" evidence="1">
    <location>
        <begin position="20"/>
        <end position="29"/>
    </location>
</feature>
<reference evidence="2 3" key="1">
    <citation type="submission" date="2014-11" db="EMBL/GenBank/DDBJ databases">
        <authorList>
            <person name="Zhu J."/>
            <person name="Qi W."/>
            <person name="Song R."/>
        </authorList>
    </citation>
    <scope>NUCLEOTIDE SEQUENCE [LARGE SCALE GENOMIC DNA]</scope>
</reference>
<feature type="compositionally biased region" description="Basic and acidic residues" evidence="1">
    <location>
        <begin position="121"/>
        <end position="138"/>
    </location>
</feature>
<evidence type="ECO:0000313" key="3">
    <source>
        <dbReference type="Proteomes" id="UP000041254"/>
    </source>
</evidence>
<feature type="compositionally biased region" description="Basic and acidic residues" evidence="1">
    <location>
        <begin position="30"/>
        <end position="53"/>
    </location>
</feature>
<dbReference type="InParanoid" id="A0A0G4G8R7"/>
<protein>
    <submittedName>
        <fullName evidence="2">Uncharacterized protein</fullName>
    </submittedName>
</protein>
<dbReference type="EMBL" id="CDMY01000593">
    <property type="protein sequence ID" value="CEM25229.1"/>
    <property type="molecule type" value="Genomic_DNA"/>
</dbReference>
<evidence type="ECO:0000256" key="1">
    <source>
        <dbReference type="SAM" id="MobiDB-lite"/>
    </source>
</evidence>
<accession>A0A0G4G8R7</accession>
<feature type="compositionally biased region" description="Basic residues" evidence="1">
    <location>
        <begin position="1"/>
        <end position="14"/>
    </location>
</feature>
<dbReference type="Proteomes" id="UP000041254">
    <property type="component" value="Unassembled WGS sequence"/>
</dbReference>
<gene>
    <name evidence="2" type="ORF">Vbra_22034</name>
</gene>
<sequence>MGKQQKGKGAKRRAASPPANDDEEKEEEKEEKKNKMASQKDEDVPMTAREEHQKLKKWTWSPEIYDYERRRMTPAHRCKTGVKGGIGQLNDRHPPPFGPPKARQERQQRRDGGEDVPSPSRADERARIEEEIRSERPPPKPAPAACQLDPPKSTSWGSALGYLFSVCSPDRFFRGCQSTDKKRPKKRVTQTRKRRQKSACSPHPSVKEEQRRRSHKGPSRTTANRARINS</sequence>
<evidence type="ECO:0000313" key="2">
    <source>
        <dbReference type="EMBL" id="CEM25229.1"/>
    </source>
</evidence>